<evidence type="ECO:0000313" key="2">
    <source>
        <dbReference type="EMBL" id="SIS08255.1"/>
    </source>
</evidence>
<dbReference type="STRING" id="34061.B0189_08595"/>
<dbReference type="Pfam" id="PF19263">
    <property type="entry name" value="DUF5906"/>
    <property type="match status" value="1"/>
</dbReference>
<dbReference type="GO" id="GO:0004386">
    <property type="term" value="F:helicase activity"/>
    <property type="evidence" value="ECO:0007669"/>
    <property type="project" value="UniProtKB-KW"/>
</dbReference>
<evidence type="ECO:0000313" key="3">
    <source>
        <dbReference type="Proteomes" id="UP000187495"/>
    </source>
</evidence>
<gene>
    <name evidence="2" type="ORF">SAMN02745664_12419</name>
</gene>
<feature type="domain" description="DNA primase/helicase Gp4 N-terminal Bacteriophage T7-like" evidence="1">
    <location>
        <begin position="38"/>
        <end position="74"/>
    </location>
</feature>
<keyword evidence="2" id="KW-0378">Hydrolase</keyword>
<dbReference type="SMART" id="SM00778">
    <property type="entry name" value="Prim_Zn_Ribbon"/>
    <property type="match status" value="1"/>
</dbReference>
<dbReference type="RefSeq" id="WP_076556158.1">
    <property type="nucleotide sequence ID" value="NZ_FTNU01000024.1"/>
</dbReference>
<accession>A0A1N7G6Q8</accession>
<organism evidence="2 3">
    <name type="scientific">Moraxella cuniculi DSM 21768</name>
    <dbReference type="NCBI Taxonomy" id="1122245"/>
    <lineage>
        <taxon>Bacteria</taxon>
        <taxon>Pseudomonadati</taxon>
        <taxon>Pseudomonadota</taxon>
        <taxon>Gammaproteobacteria</taxon>
        <taxon>Moraxellales</taxon>
        <taxon>Moraxellaceae</taxon>
        <taxon>Moraxella</taxon>
    </lineage>
</organism>
<dbReference type="InterPro" id="IPR027417">
    <property type="entry name" value="P-loop_NTPase"/>
</dbReference>
<reference evidence="3" key="1">
    <citation type="submission" date="2017-01" db="EMBL/GenBank/DDBJ databases">
        <authorList>
            <person name="Varghese N."/>
            <person name="Submissions S."/>
        </authorList>
    </citation>
    <scope>NUCLEOTIDE SEQUENCE [LARGE SCALE GENOMIC DNA]</scope>
    <source>
        <strain evidence="3">DSM 21768</strain>
    </source>
</reference>
<dbReference type="Pfam" id="PF08273">
    <property type="entry name" value="Zn_Ribbon_Prim"/>
    <property type="match status" value="1"/>
</dbReference>
<dbReference type="Pfam" id="PF13362">
    <property type="entry name" value="Toprim_3"/>
    <property type="match status" value="1"/>
</dbReference>
<evidence type="ECO:0000259" key="1">
    <source>
        <dbReference type="SMART" id="SM00778"/>
    </source>
</evidence>
<dbReference type="InterPro" id="IPR034154">
    <property type="entry name" value="TOPRIM_DnaG/twinkle"/>
</dbReference>
<dbReference type="Gene3D" id="3.40.50.300">
    <property type="entry name" value="P-loop containing nucleotide triphosphate hydrolases"/>
    <property type="match status" value="1"/>
</dbReference>
<keyword evidence="3" id="KW-1185">Reference proteome</keyword>
<keyword evidence="2" id="KW-0347">Helicase</keyword>
<dbReference type="CDD" id="cd01029">
    <property type="entry name" value="TOPRIM_primases"/>
    <property type="match status" value="1"/>
</dbReference>
<sequence>MTDKRKPLDFEYIRAQAEGHYIDRIFPAVGIAFTKAPNQHQACPLCGGKDRFRCDDQDGTGSYICGQCGAGNGYTLVRDYTKSDAYEAHALIANILGIDGGKEISEHDRAKWQQARTERQASAKQARIDARRAVAPIAQERFAKAVMASEHPYLTKKGISAHGLRVDSNNHLLIPLYYHNTTTGNITLCNLQTISADGDKRFIKDGLVSSCFYTIGTVPIGTGVIFVVEGYATGASIYEAMGQAYPVIVTFNAHNMVKCASIVRALYPSHRIIFCADDDFAAAQKTGKNAGIDAAQQASATASAEYISPDFGGDHRTATGELTDYNDLHTAFGIDSVRAQISHALNRPMPDHSQNTGSATLDKLLDTYAVIDDIGKRSNKIYNLAEQKELTKTQFDEAVGDKQLANQWHYHPDKKTITRQQVQANTSKLTAEMYADIFEKYWLIAGTKEIYNREDKIRQPADTLRLEYPLEYDIWLRSDRRQKVKQANIWFDPSCTKRPANPDDNYINTFDRLPLTPFSRDELAEMMGVQDASNAQIEAFLYGLASPFISLLRHLCGDDGTDEVVNWVLNWLAIPLQNMGTKMDTALIFHGHIQGAGKSFFFDRIMRRIYGNYALTLGQGQLVSQYNDWVEGKLWTVFEEIFEGKDRYAHMGMIKQLITGDTIWISKKFLNGWMQDNYVNVVFLSNDLQPLSLEQNDRRHVVLYPKQAMPTDLNKVLSDALMDADDMMLRAFYSYLMVKNVGNQNPHTKAIQTSAKTHLQNLSMRSWERFYEEWKDGTLDAPYATCLSQDLYDYYFWRCKRQGEAHASATLFLTYIGKREDKRKLRYQIEYWENGKIHTKSKQGHIITIRHDDTPEKPDQSWYGMAITSFKRRIHDNLGNNQS</sequence>
<dbReference type="SUPFAM" id="SSF57783">
    <property type="entry name" value="Zinc beta-ribbon"/>
    <property type="match status" value="1"/>
</dbReference>
<dbReference type="InterPro" id="IPR045455">
    <property type="entry name" value="NrS-1_pol-like_helicase"/>
</dbReference>
<dbReference type="AlphaFoldDB" id="A0A1N7G6Q8"/>
<dbReference type="EMBL" id="FTNU01000024">
    <property type="protein sequence ID" value="SIS08255.1"/>
    <property type="molecule type" value="Genomic_DNA"/>
</dbReference>
<protein>
    <submittedName>
        <fullName evidence="2">Putative DNA primase/helicase</fullName>
    </submittedName>
</protein>
<dbReference type="InterPro" id="IPR013237">
    <property type="entry name" value="Phage_T7_Gp4_N"/>
</dbReference>
<keyword evidence="2" id="KW-0067">ATP-binding</keyword>
<keyword evidence="2" id="KW-0547">Nucleotide-binding</keyword>
<dbReference type="GO" id="GO:0008270">
    <property type="term" value="F:zinc ion binding"/>
    <property type="evidence" value="ECO:0007669"/>
    <property type="project" value="InterPro"/>
</dbReference>
<dbReference type="InterPro" id="IPR006171">
    <property type="entry name" value="TOPRIM_dom"/>
</dbReference>
<proteinExistence type="predicted"/>
<dbReference type="Proteomes" id="UP000187495">
    <property type="component" value="Unassembled WGS sequence"/>
</dbReference>
<name>A0A1N7G6Q8_9GAMM</name>